<evidence type="ECO:0000313" key="5">
    <source>
        <dbReference type="EnsemblProtists" id="Phyra93786"/>
    </source>
</evidence>
<dbReference type="InterPro" id="IPR016053">
    <property type="entry name" value="Haem_Oase-like"/>
</dbReference>
<accession>H3HB61</accession>
<dbReference type="EnsemblProtists" id="Phyra93786">
    <property type="protein sequence ID" value="Phyra93786"/>
    <property type="gene ID" value="Phyra93786"/>
</dbReference>
<dbReference type="AlphaFoldDB" id="H3HB61"/>
<keyword evidence="3" id="KW-0408">Iron</keyword>
<evidence type="ECO:0000256" key="2">
    <source>
        <dbReference type="ARBA" id="ARBA00022723"/>
    </source>
</evidence>
<name>H3HB61_PHYRM</name>
<evidence type="ECO:0000259" key="4">
    <source>
        <dbReference type="Pfam" id="PF03399"/>
    </source>
</evidence>
<dbReference type="eggNOG" id="KOG4480">
    <property type="taxonomic scope" value="Eukaryota"/>
</dbReference>
<keyword evidence="1" id="KW-0349">Heme</keyword>
<dbReference type="Gene3D" id="1.20.910.10">
    <property type="entry name" value="Heme oxygenase-like"/>
    <property type="match status" value="1"/>
</dbReference>
<keyword evidence="6" id="KW-1185">Reference proteome</keyword>
<dbReference type="PRINTS" id="PR00088">
    <property type="entry name" value="HAEMOXYGNASE"/>
</dbReference>
<dbReference type="GO" id="GO:0004392">
    <property type="term" value="F:heme oxygenase (decyclizing) activity"/>
    <property type="evidence" value="ECO:0007669"/>
    <property type="project" value="InterPro"/>
</dbReference>
<dbReference type="InterPro" id="IPR005062">
    <property type="entry name" value="SAC3/GANP/THP3_conserved"/>
</dbReference>
<evidence type="ECO:0000256" key="3">
    <source>
        <dbReference type="ARBA" id="ARBA00023004"/>
    </source>
</evidence>
<dbReference type="PANTHER" id="PTHR10720">
    <property type="entry name" value="HEME OXYGENASE"/>
    <property type="match status" value="1"/>
</dbReference>
<dbReference type="STRING" id="164328.H3HB61"/>
<dbReference type="GO" id="GO:0046872">
    <property type="term" value="F:metal ion binding"/>
    <property type="evidence" value="ECO:0007669"/>
    <property type="project" value="UniProtKB-KW"/>
</dbReference>
<dbReference type="InterPro" id="IPR016084">
    <property type="entry name" value="Haem_Oase-like_multi-hlx"/>
</dbReference>
<dbReference type="VEuPathDB" id="FungiDB:KRP22_14605"/>
<dbReference type="SUPFAM" id="SSF48613">
    <property type="entry name" value="Heme oxygenase-like"/>
    <property type="match status" value="1"/>
</dbReference>
<dbReference type="HOGENOM" id="CLU_464240_0_0_1"/>
<dbReference type="Proteomes" id="UP000005238">
    <property type="component" value="Unassembled WGS sequence"/>
</dbReference>
<dbReference type="Pfam" id="PF01126">
    <property type="entry name" value="Heme_oxygenase"/>
    <property type="match status" value="1"/>
</dbReference>
<dbReference type="VEuPathDB" id="FungiDB:KRP23_5516"/>
<organism evidence="5 6">
    <name type="scientific">Phytophthora ramorum</name>
    <name type="common">Sudden oak death agent</name>
    <dbReference type="NCBI Taxonomy" id="164328"/>
    <lineage>
        <taxon>Eukaryota</taxon>
        <taxon>Sar</taxon>
        <taxon>Stramenopiles</taxon>
        <taxon>Oomycota</taxon>
        <taxon>Peronosporomycetes</taxon>
        <taxon>Peronosporales</taxon>
        <taxon>Peronosporaceae</taxon>
        <taxon>Phytophthora</taxon>
    </lineage>
</organism>
<sequence>MKMETPTPLTEQMRAATREIHSVSDNLVNLKLVVALTDKELYGRALMLFYYVYAQLESSIKIHKEHEAFSGLYELLDEIARADKIAKDLRYYLGEDWNTKYQPTPAVQDYVKHLQELGKKNPILALPYCYHMYMAILAGGVMIKKLVKRSFKPPEGDGLNAFAFDVKSNKALRDTIKDKINAVPYDEATKKLILVESMNCFKMNNQVVGSLDGAGNHVMKFILKWIAIIGLILAELSRFERPVVVGVQGLVPVKKYRRAAAGRDVWNALELRPAPVLLRTLRHLFTTVLPWPKSGFEAWELQSSAEFLARIEDASLVTALQQAARFYLLAGLRSVQLLGDVKTQQDWSDKLNDEQLASALSQLQALYDLHEMAGFDHEDVPELHHAGEFVAYDLLLHAEKPQEVAWMLLKLSPKLRSLPAVQRALRAFVAVQTDDFHAFFAEFGAMTLLERAASLRHLSKMWTHSLRMINKGFGKQDRFPLEELARWMRLADPRSEGEARSEQDDVADSWEIVDDLAQPESSLSVAKPSSIGFAQFKLAPLHDQMDSGALRPLLRAVALQMEKGLADKGALETTTELIMGEAHETTAC</sequence>
<keyword evidence="2" id="KW-0479">Metal-binding</keyword>
<dbReference type="eggNOG" id="KOG1860">
    <property type="taxonomic scope" value="Eukaryota"/>
</dbReference>
<dbReference type="GO" id="GO:0006788">
    <property type="term" value="P:heme oxidation"/>
    <property type="evidence" value="ECO:0007669"/>
    <property type="project" value="InterPro"/>
</dbReference>
<proteinExistence type="predicted"/>
<evidence type="ECO:0000256" key="1">
    <source>
        <dbReference type="ARBA" id="ARBA00022617"/>
    </source>
</evidence>
<reference evidence="5" key="2">
    <citation type="submission" date="2015-06" db="UniProtKB">
        <authorList>
            <consortium name="EnsemblProtists"/>
        </authorList>
    </citation>
    <scope>IDENTIFICATION</scope>
    <source>
        <strain evidence="5">Pr102</strain>
    </source>
</reference>
<dbReference type="PANTHER" id="PTHR10720:SF0">
    <property type="entry name" value="HEME OXYGENASE"/>
    <property type="match status" value="1"/>
</dbReference>
<dbReference type="CDD" id="cd19165">
    <property type="entry name" value="HemeO"/>
    <property type="match status" value="1"/>
</dbReference>
<dbReference type="Gene3D" id="1.25.40.990">
    <property type="match status" value="1"/>
</dbReference>
<feature type="domain" description="SAC3/GANP/THP3 conserved" evidence="4">
    <location>
        <begin position="236"/>
        <end position="493"/>
    </location>
</feature>
<protein>
    <recommendedName>
        <fullName evidence="4">SAC3/GANP/THP3 conserved domain-containing protein</fullName>
    </recommendedName>
</protein>
<evidence type="ECO:0000313" key="6">
    <source>
        <dbReference type="Proteomes" id="UP000005238"/>
    </source>
</evidence>
<dbReference type="InParanoid" id="H3HB61"/>
<reference evidence="6" key="1">
    <citation type="journal article" date="2006" name="Science">
        <title>Phytophthora genome sequences uncover evolutionary origins and mechanisms of pathogenesis.</title>
        <authorList>
            <person name="Tyler B.M."/>
            <person name="Tripathy S."/>
            <person name="Zhang X."/>
            <person name="Dehal P."/>
            <person name="Jiang R.H."/>
            <person name="Aerts A."/>
            <person name="Arredondo F.D."/>
            <person name="Baxter L."/>
            <person name="Bensasson D."/>
            <person name="Beynon J.L."/>
            <person name="Chapman J."/>
            <person name="Damasceno C.M."/>
            <person name="Dorrance A.E."/>
            <person name="Dou D."/>
            <person name="Dickerman A.W."/>
            <person name="Dubchak I.L."/>
            <person name="Garbelotto M."/>
            <person name="Gijzen M."/>
            <person name="Gordon S.G."/>
            <person name="Govers F."/>
            <person name="Grunwald N.J."/>
            <person name="Huang W."/>
            <person name="Ivors K.L."/>
            <person name="Jones R.W."/>
            <person name="Kamoun S."/>
            <person name="Krampis K."/>
            <person name="Lamour K.H."/>
            <person name="Lee M.K."/>
            <person name="McDonald W.H."/>
            <person name="Medina M."/>
            <person name="Meijer H.J."/>
            <person name="Nordberg E.K."/>
            <person name="Maclean D.J."/>
            <person name="Ospina-Giraldo M.D."/>
            <person name="Morris P.F."/>
            <person name="Phuntumart V."/>
            <person name="Putnam N.H."/>
            <person name="Rash S."/>
            <person name="Rose J.K."/>
            <person name="Sakihama Y."/>
            <person name="Salamov A.A."/>
            <person name="Savidor A."/>
            <person name="Scheuring C.F."/>
            <person name="Smith B.M."/>
            <person name="Sobral B.W."/>
            <person name="Terry A."/>
            <person name="Torto-Alalibo T.A."/>
            <person name="Win J."/>
            <person name="Xu Z."/>
            <person name="Zhang H."/>
            <person name="Grigoriev I.V."/>
            <person name="Rokhsar D.S."/>
            <person name="Boore J.L."/>
        </authorList>
    </citation>
    <scope>NUCLEOTIDE SEQUENCE [LARGE SCALE GENOMIC DNA]</scope>
    <source>
        <strain evidence="6">Pr102</strain>
    </source>
</reference>
<dbReference type="Pfam" id="PF03399">
    <property type="entry name" value="SAC3_GANP"/>
    <property type="match status" value="1"/>
</dbReference>
<dbReference type="EMBL" id="DS566003">
    <property type="status" value="NOT_ANNOTATED_CDS"/>
    <property type="molecule type" value="Genomic_DNA"/>
</dbReference>
<dbReference type="InterPro" id="IPR002051">
    <property type="entry name" value="Haem_Oase"/>
</dbReference>